<dbReference type="InterPro" id="IPR057678">
    <property type="entry name" value="DUF7918"/>
</dbReference>
<feature type="domain" description="DUF7918" evidence="2">
    <location>
        <begin position="7"/>
        <end position="206"/>
    </location>
</feature>
<dbReference type="PANTHER" id="PTHR36223:SF1">
    <property type="entry name" value="TRANSCRIPTION ELONGATION FACTOR EAF N-TERMINAL DOMAIN-CONTAINING PROTEIN"/>
    <property type="match status" value="1"/>
</dbReference>
<accession>A0ABP1DSP1</accession>
<evidence type="ECO:0000256" key="1">
    <source>
        <dbReference type="SAM" id="MobiDB-lite"/>
    </source>
</evidence>
<gene>
    <name evidence="3" type="ORF">GFSPODELE1_LOCUS8025</name>
</gene>
<dbReference type="EMBL" id="OZ037949">
    <property type="protein sequence ID" value="CAL1710826.1"/>
    <property type="molecule type" value="Genomic_DNA"/>
</dbReference>
<protein>
    <recommendedName>
        <fullName evidence="2">DUF7918 domain-containing protein</fullName>
    </recommendedName>
</protein>
<evidence type="ECO:0000313" key="4">
    <source>
        <dbReference type="Proteomes" id="UP001497453"/>
    </source>
</evidence>
<reference evidence="4" key="1">
    <citation type="submission" date="2024-04" db="EMBL/GenBank/DDBJ databases">
        <authorList>
            <person name="Shaw F."/>
            <person name="Minotto A."/>
        </authorList>
    </citation>
    <scope>NUCLEOTIDE SEQUENCE [LARGE SCALE GENOMIC DNA]</scope>
</reference>
<dbReference type="Proteomes" id="UP001497453">
    <property type="component" value="Chromosome 6"/>
</dbReference>
<evidence type="ECO:0000259" key="2">
    <source>
        <dbReference type="Pfam" id="PF25534"/>
    </source>
</evidence>
<name>A0ABP1DSP1_9APHY</name>
<dbReference type="Pfam" id="PF25534">
    <property type="entry name" value="DUF7918"/>
    <property type="match status" value="1"/>
</dbReference>
<organism evidence="3 4">
    <name type="scientific">Somion occarium</name>
    <dbReference type="NCBI Taxonomy" id="3059160"/>
    <lineage>
        <taxon>Eukaryota</taxon>
        <taxon>Fungi</taxon>
        <taxon>Dikarya</taxon>
        <taxon>Basidiomycota</taxon>
        <taxon>Agaricomycotina</taxon>
        <taxon>Agaricomycetes</taxon>
        <taxon>Polyporales</taxon>
        <taxon>Cerrenaceae</taxon>
        <taxon>Somion</taxon>
    </lineage>
</organism>
<keyword evidence="4" id="KW-1185">Reference proteome</keyword>
<dbReference type="PANTHER" id="PTHR36223">
    <property type="entry name" value="BETA-LACTAMASE-TYPE TRANSPEPTIDASE FOLD DOMAIN CONTAINING PROTEIN"/>
    <property type="match status" value="1"/>
</dbReference>
<evidence type="ECO:0000313" key="3">
    <source>
        <dbReference type="EMBL" id="CAL1710826.1"/>
    </source>
</evidence>
<proteinExistence type="predicted"/>
<feature type="compositionally biased region" description="Basic and acidic residues" evidence="1">
    <location>
        <begin position="220"/>
        <end position="238"/>
    </location>
</feature>
<feature type="region of interest" description="Disordered" evidence="1">
    <location>
        <begin position="210"/>
        <end position="277"/>
    </location>
</feature>
<sequence length="326" mass="35839">MLGIRGLSAYMRIGGQEVTEYGVILDDAAHSVGLYVASEVDKELEILMKNTLDNDKVTFRVYLDGLIAGGFICKPGRSTICKHACVGSQYQTLKFAPIVTTDDEHAASKDTKFINDLGTIEIRAHRCLEQISTDVQLKANKSWNISPIHELTKKAGTHRVTLGATDPSYAPKLTQTTLIDPSDHPFATFLFRYRPLAILQAEGIAPLTPAPAAAEQSMAPEERTDISTHLGEKRRQEEAGPSERPPRKARTSNIPNPRESASEVVPKPESKEAASLRAQLQAIQARLDQIEGAGSVKKETVDSSKRIKKERIHSRTFADVIDLTED</sequence>